<comment type="similarity">
    <text evidence="1">Belongs to the gamma-type SASP family.</text>
</comment>
<feature type="region of interest" description="Disordered" evidence="5">
    <location>
        <begin position="1"/>
        <end position="51"/>
    </location>
</feature>
<evidence type="ECO:0000256" key="1">
    <source>
        <dbReference type="ARBA" id="ARBA00006710"/>
    </source>
</evidence>
<evidence type="ECO:0000313" key="7">
    <source>
        <dbReference type="Proteomes" id="UP000198752"/>
    </source>
</evidence>
<evidence type="ECO:0000313" key="6">
    <source>
        <dbReference type="EMBL" id="SFG14070.1"/>
    </source>
</evidence>
<gene>
    <name evidence="6" type="ORF">SAMN02982927_00751</name>
</gene>
<dbReference type="NCBIfam" id="TIGR01442">
    <property type="entry name" value="SASP_gamma"/>
    <property type="match status" value="1"/>
</dbReference>
<evidence type="ECO:0000256" key="4">
    <source>
        <dbReference type="ARBA" id="ARBA00022969"/>
    </source>
</evidence>
<keyword evidence="7" id="KW-1185">Reference proteome</keyword>
<dbReference type="Pfam" id="PF04259">
    <property type="entry name" value="SASP_gamma"/>
    <property type="match status" value="1"/>
</dbReference>
<evidence type="ECO:0000256" key="3">
    <source>
        <dbReference type="ARBA" id="ARBA00022737"/>
    </source>
</evidence>
<feature type="compositionally biased region" description="Low complexity" evidence="5">
    <location>
        <begin position="41"/>
        <end position="51"/>
    </location>
</feature>
<evidence type="ECO:0000256" key="5">
    <source>
        <dbReference type="SAM" id="MobiDB-lite"/>
    </source>
</evidence>
<keyword evidence="4" id="KW-0749">Sporulation</keyword>
<accession>A0A1I2PEY9</accession>
<dbReference type="RefSeq" id="WP_093670223.1">
    <property type="nucleotide sequence ID" value="NZ_FOOY01000005.1"/>
</dbReference>
<name>A0A1I2PEY9_9BACL</name>
<dbReference type="InterPro" id="IPR006341">
    <property type="entry name" value="Spore_gamma"/>
</dbReference>
<reference evidence="7" key="1">
    <citation type="submission" date="2016-10" db="EMBL/GenBank/DDBJ databases">
        <authorList>
            <person name="Varghese N."/>
            <person name="Submissions S."/>
        </authorList>
    </citation>
    <scope>NUCLEOTIDE SEQUENCE [LARGE SCALE GENOMIC DNA]</scope>
    <source>
        <strain evidence="7">ATCC 700379</strain>
    </source>
</reference>
<evidence type="ECO:0000256" key="2">
    <source>
        <dbReference type="ARBA" id="ARBA00014721"/>
    </source>
</evidence>
<sequence length="51" mass="5772">MAKNTNVGTDAEQVKKQNAQSKNEQYSGEFGSETNAQEIRQQNQKSQQNKQ</sequence>
<feature type="compositionally biased region" description="Polar residues" evidence="5">
    <location>
        <begin position="16"/>
        <end position="40"/>
    </location>
</feature>
<protein>
    <recommendedName>
        <fullName evidence="2">Small, acid-soluble spore protein gamma-type</fullName>
    </recommendedName>
</protein>
<dbReference type="EMBL" id="FOOY01000005">
    <property type="protein sequence ID" value="SFG14070.1"/>
    <property type="molecule type" value="Genomic_DNA"/>
</dbReference>
<dbReference type="GO" id="GO:0030435">
    <property type="term" value="P:sporulation resulting in formation of a cellular spore"/>
    <property type="evidence" value="ECO:0007669"/>
    <property type="project" value="UniProtKB-KW"/>
</dbReference>
<dbReference type="Proteomes" id="UP000198752">
    <property type="component" value="Unassembled WGS sequence"/>
</dbReference>
<keyword evidence="3" id="KW-0677">Repeat</keyword>
<dbReference type="AlphaFoldDB" id="A0A1I2PEY9"/>
<dbReference type="OrthoDB" id="2456029at2"/>
<proteinExistence type="inferred from homology"/>
<organism evidence="6 7">
    <name type="scientific">Sporolactobacillus nakayamae</name>
    <dbReference type="NCBI Taxonomy" id="269670"/>
    <lineage>
        <taxon>Bacteria</taxon>
        <taxon>Bacillati</taxon>
        <taxon>Bacillota</taxon>
        <taxon>Bacilli</taxon>
        <taxon>Bacillales</taxon>
        <taxon>Sporolactobacillaceae</taxon>
        <taxon>Sporolactobacillus</taxon>
    </lineage>
</organism>
<dbReference type="STRING" id="269670.SAMN02982927_00751"/>